<gene>
    <name evidence="2" type="ORF">ACH5RR_014315</name>
</gene>
<sequence>MRAEQASTEKEVIKDADQKMMKKVCGGDHVLDTDQESVGSSSEDLDSPRSVVPKTKIWRNYFIYKSTSNRDGTTGKKIGEGLMYLHRQILRVRDEDSHIGEDINIADVFNLCGANKQGLACLMLFSRPVLPASPLAGKTAAAAVKASD</sequence>
<reference evidence="2 3" key="1">
    <citation type="submission" date="2024-11" db="EMBL/GenBank/DDBJ databases">
        <title>A near-complete genome assembly of Cinchona calisaya.</title>
        <authorList>
            <person name="Lian D.C."/>
            <person name="Zhao X.W."/>
            <person name="Wei L."/>
        </authorList>
    </citation>
    <scope>NUCLEOTIDE SEQUENCE [LARGE SCALE GENOMIC DNA]</scope>
    <source>
        <tissue evidence="2">Nenye</tissue>
    </source>
</reference>
<evidence type="ECO:0000313" key="3">
    <source>
        <dbReference type="Proteomes" id="UP001630127"/>
    </source>
</evidence>
<evidence type="ECO:0000256" key="1">
    <source>
        <dbReference type="SAM" id="MobiDB-lite"/>
    </source>
</evidence>
<dbReference type="EMBL" id="JBJUIK010000006">
    <property type="protein sequence ID" value="KAL3525943.1"/>
    <property type="molecule type" value="Genomic_DNA"/>
</dbReference>
<feature type="region of interest" description="Disordered" evidence="1">
    <location>
        <begin position="30"/>
        <end position="49"/>
    </location>
</feature>
<name>A0ABD3A342_9GENT</name>
<organism evidence="2 3">
    <name type="scientific">Cinchona calisaya</name>
    <dbReference type="NCBI Taxonomy" id="153742"/>
    <lineage>
        <taxon>Eukaryota</taxon>
        <taxon>Viridiplantae</taxon>
        <taxon>Streptophyta</taxon>
        <taxon>Embryophyta</taxon>
        <taxon>Tracheophyta</taxon>
        <taxon>Spermatophyta</taxon>
        <taxon>Magnoliopsida</taxon>
        <taxon>eudicotyledons</taxon>
        <taxon>Gunneridae</taxon>
        <taxon>Pentapetalae</taxon>
        <taxon>asterids</taxon>
        <taxon>lamiids</taxon>
        <taxon>Gentianales</taxon>
        <taxon>Rubiaceae</taxon>
        <taxon>Cinchonoideae</taxon>
        <taxon>Cinchoneae</taxon>
        <taxon>Cinchona</taxon>
    </lineage>
</organism>
<accession>A0ABD3A342</accession>
<dbReference type="AlphaFoldDB" id="A0ABD3A342"/>
<proteinExistence type="predicted"/>
<protein>
    <submittedName>
        <fullName evidence="2">Uncharacterized protein</fullName>
    </submittedName>
</protein>
<keyword evidence="3" id="KW-1185">Reference proteome</keyword>
<dbReference type="Proteomes" id="UP001630127">
    <property type="component" value="Unassembled WGS sequence"/>
</dbReference>
<comment type="caution">
    <text evidence="2">The sequence shown here is derived from an EMBL/GenBank/DDBJ whole genome shotgun (WGS) entry which is preliminary data.</text>
</comment>
<evidence type="ECO:0000313" key="2">
    <source>
        <dbReference type="EMBL" id="KAL3525943.1"/>
    </source>
</evidence>